<dbReference type="SUPFAM" id="SSF116734">
    <property type="entry name" value="DNA methylase specificity domain"/>
    <property type="match status" value="2"/>
</dbReference>
<organism evidence="5">
    <name type="scientific">bioreactor metagenome</name>
    <dbReference type="NCBI Taxonomy" id="1076179"/>
    <lineage>
        <taxon>unclassified sequences</taxon>
        <taxon>metagenomes</taxon>
        <taxon>ecological metagenomes</taxon>
    </lineage>
</organism>
<feature type="domain" description="Type I restriction modification DNA specificity" evidence="4">
    <location>
        <begin position="63"/>
        <end position="174"/>
    </location>
</feature>
<dbReference type="InterPro" id="IPR052021">
    <property type="entry name" value="Type-I_RS_S_subunit"/>
</dbReference>
<evidence type="ECO:0000256" key="3">
    <source>
        <dbReference type="ARBA" id="ARBA00023125"/>
    </source>
</evidence>
<keyword evidence="2" id="KW-0680">Restriction system</keyword>
<dbReference type="InterPro" id="IPR000055">
    <property type="entry name" value="Restrct_endonuc_typeI_TRD"/>
</dbReference>
<comment type="caution">
    <text evidence="5">The sequence shown here is derived from an EMBL/GenBank/DDBJ whole genome shotgun (WGS) entry which is preliminary data.</text>
</comment>
<evidence type="ECO:0000256" key="1">
    <source>
        <dbReference type="ARBA" id="ARBA00010923"/>
    </source>
</evidence>
<dbReference type="Pfam" id="PF01420">
    <property type="entry name" value="Methylase_S"/>
    <property type="match status" value="2"/>
</dbReference>
<comment type="similarity">
    <text evidence="1">Belongs to the type-I restriction system S methylase family.</text>
</comment>
<dbReference type="CDD" id="cd17266">
    <property type="entry name" value="RMtype1_S_Sau1132ORF3780P-TRD2-CR2_like"/>
    <property type="match status" value="1"/>
</dbReference>
<name>A0A644V3H9_9ZZZZ</name>
<reference evidence="5" key="1">
    <citation type="submission" date="2019-08" db="EMBL/GenBank/DDBJ databases">
        <authorList>
            <person name="Kucharzyk K."/>
            <person name="Murdoch R.W."/>
            <person name="Higgins S."/>
            <person name="Loffler F."/>
        </authorList>
    </citation>
    <scope>NUCLEOTIDE SEQUENCE</scope>
</reference>
<dbReference type="Gene3D" id="3.90.220.20">
    <property type="entry name" value="DNA methylase specificity domains"/>
    <property type="match status" value="2"/>
</dbReference>
<dbReference type="GO" id="GO:0009307">
    <property type="term" value="P:DNA restriction-modification system"/>
    <property type="evidence" value="ECO:0007669"/>
    <property type="project" value="UniProtKB-KW"/>
</dbReference>
<gene>
    <name evidence="5" type="ORF">SDC9_31874</name>
</gene>
<proteinExistence type="inferred from homology"/>
<evidence type="ECO:0000256" key="2">
    <source>
        <dbReference type="ARBA" id="ARBA00022747"/>
    </source>
</evidence>
<evidence type="ECO:0000259" key="4">
    <source>
        <dbReference type="Pfam" id="PF01420"/>
    </source>
</evidence>
<keyword evidence="3" id="KW-0238">DNA-binding</keyword>
<dbReference type="AlphaFoldDB" id="A0A644V3H9"/>
<feature type="domain" description="Type I restriction modification DNA specificity" evidence="4">
    <location>
        <begin position="194"/>
        <end position="351"/>
    </location>
</feature>
<accession>A0A644V3H9</accession>
<dbReference type="EMBL" id="VSSQ01000213">
    <property type="protein sequence ID" value="MPL85899.1"/>
    <property type="molecule type" value="Genomic_DNA"/>
</dbReference>
<dbReference type="GO" id="GO:0003677">
    <property type="term" value="F:DNA binding"/>
    <property type="evidence" value="ECO:0007669"/>
    <property type="project" value="UniProtKB-KW"/>
</dbReference>
<dbReference type="InterPro" id="IPR044946">
    <property type="entry name" value="Restrct_endonuc_typeI_TRD_sf"/>
</dbReference>
<dbReference type="PANTHER" id="PTHR30408:SF13">
    <property type="entry name" value="TYPE I RESTRICTION ENZYME HINDI SPECIFICITY SUBUNIT"/>
    <property type="match status" value="1"/>
</dbReference>
<evidence type="ECO:0000313" key="5">
    <source>
        <dbReference type="EMBL" id="MPL85899.1"/>
    </source>
</evidence>
<sequence length="366" mass="42775">MRKHYKRLGDYIQLVVGRNNDLGDLPLVGLSIQKKFIPSIANTIGTDMSTYRIIERNQFAYGPVTSRNGDKITIALFNDFDKALISQAYVPFEVKDSNELDPEYLMMWFRRPEFDRYARFKSHGSAREIFDWEEMCNTLLPVPHIDKQREIVKEYHTIQNRINLNNQLIQKLEETAQAIYKQWFVEGIDLENLPEGWRIEKLENFTKMKYGKMLDSELFLEKGYPVFSGYGVRGYYSEYMYEESQILVLCRGVSGTGEVRLSPRYSYITNLSIVVEVDNHFVSKMYLYYYLKNTDLKSLDSGSAQSMITTGDLYFQDAILPPLELQMKFEIVTNSIMKEIEIKDQENQKLTELKDLLLSKLATVEN</sequence>
<protein>
    <recommendedName>
        <fullName evidence="4">Type I restriction modification DNA specificity domain-containing protein</fullName>
    </recommendedName>
</protein>
<dbReference type="PANTHER" id="PTHR30408">
    <property type="entry name" value="TYPE-1 RESTRICTION ENZYME ECOKI SPECIFICITY PROTEIN"/>
    <property type="match status" value="1"/>
</dbReference>